<evidence type="ECO:0000313" key="2">
    <source>
        <dbReference type="Proteomes" id="UP001235712"/>
    </source>
</evidence>
<comment type="caution">
    <text evidence="1">The sequence shown here is derived from an EMBL/GenBank/DDBJ whole genome shotgun (WGS) entry which is preliminary data.</text>
</comment>
<sequence>MDQPAEEIWSLNCHDRGMINVSRHIVTDRSWQDLVSLAGFNREGVESGEILADEGDVLHALLYSQLFWPSFIEESSAIFLGVNGNTHARVTERMSDDGRMKSWSEFVDSFNVIEIEHLFRNAPFYGKDFYAACRSLGQILIEIWGARLREKFPDRRFLLRLVDSDRSMDLRIEVTQAWPDLIPPDGWQV</sequence>
<accession>A0ABT9P8H3</accession>
<evidence type="ECO:0008006" key="3">
    <source>
        <dbReference type="Google" id="ProtNLM"/>
    </source>
</evidence>
<dbReference type="Proteomes" id="UP001235712">
    <property type="component" value="Unassembled WGS sequence"/>
</dbReference>
<dbReference type="RefSeq" id="WP_307246766.1">
    <property type="nucleotide sequence ID" value="NZ_JAUSQZ010000001.1"/>
</dbReference>
<evidence type="ECO:0000313" key="1">
    <source>
        <dbReference type="EMBL" id="MDP9828996.1"/>
    </source>
</evidence>
<gene>
    <name evidence="1" type="ORF">J2S57_004745</name>
</gene>
<protein>
    <recommendedName>
        <fullName evidence="3">Barstar (Barnase inhibitor)</fullName>
    </recommendedName>
</protein>
<organism evidence="1 2">
    <name type="scientific">Kineosporia succinea</name>
    <dbReference type="NCBI Taxonomy" id="84632"/>
    <lineage>
        <taxon>Bacteria</taxon>
        <taxon>Bacillati</taxon>
        <taxon>Actinomycetota</taxon>
        <taxon>Actinomycetes</taxon>
        <taxon>Kineosporiales</taxon>
        <taxon>Kineosporiaceae</taxon>
        <taxon>Kineosporia</taxon>
    </lineage>
</organism>
<name>A0ABT9P8H3_9ACTN</name>
<reference evidence="1 2" key="1">
    <citation type="submission" date="2023-07" db="EMBL/GenBank/DDBJ databases">
        <title>Sequencing the genomes of 1000 actinobacteria strains.</title>
        <authorList>
            <person name="Klenk H.-P."/>
        </authorList>
    </citation>
    <scope>NUCLEOTIDE SEQUENCE [LARGE SCALE GENOMIC DNA]</scope>
    <source>
        <strain evidence="1 2">DSM 44388</strain>
    </source>
</reference>
<dbReference type="EMBL" id="JAUSQZ010000001">
    <property type="protein sequence ID" value="MDP9828996.1"/>
    <property type="molecule type" value="Genomic_DNA"/>
</dbReference>
<proteinExistence type="predicted"/>
<keyword evidence="2" id="KW-1185">Reference proteome</keyword>